<protein>
    <recommendedName>
        <fullName evidence="1">Helix-turn-helix domain-containing protein</fullName>
    </recommendedName>
</protein>
<feature type="domain" description="Helix-turn-helix" evidence="1">
    <location>
        <begin position="6"/>
        <end position="54"/>
    </location>
</feature>
<gene>
    <name evidence="2" type="ORF">COS91_01535</name>
</gene>
<dbReference type="InterPro" id="IPR010093">
    <property type="entry name" value="SinI_DNA-bd"/>
</dbReference>
<dbReference type="Pfam" id="PF12728">
    <property type="entry name" value="HTH_17"/>
    <property type="match status" value="1"/>
</dbReference>
<evidence type="ECO:0000313" key="2">
    <source>
        <dbReference type="EMBL" id="PIU51995.1"/>
    </source>
</evidence>
<dbReference type="EMBL" id="PEWN01000025">
    <property type="protein sequence ID" value="PIU51995.1"/>
    <property type="molecule type" value="Genomic_DNA"/>
</dbReference>
<comment type="caution">
    <text evidence="2">The sequence shown here is derived from an EMBL/GenBank/DDBJ whole genome shotgun (WGS) entry which is preliminary data.</text>
</comment>
<dbReference type="InterPro" id="IPR009061">
    <property type="entry name" value="DNA-bd_dom_put_sf"/>
</dbReference>
<organism evidence="2 3">
    <name type="scientific">Candidatus Desantisbacteria bacterium CG07_land_8_20_14_0_80_39_15</name>
    <dbReference type="NCBI Taxonomy" id="1974549"/>
    <lineage>
        <taxon>Bacteria</taxon>
        <taxon>Candidatus Desantisiibacteriota</taxon>
    </lineage>
</organism>
<dbReference type="AlphaFoldDB" id="A0A2M6ZI02"/>
<dbReference type="GO" id="GO:0003677">
    <property type="term" value="F:DNA binding"/>
    <property type="evidence" value="ECO:0007669"/>
    <property type="project" value="InterPro"/>
</dbReference>
<dbReference type="Proteomes" id="UP000229227">
    <property type="component" value="Unassembled WGS sequence"/>
</dbReference>
<dbReference type="InterPro" id="IPR041657">
    <property type="entry name" value="HTH_17"/>
</dbReference>
<proteinExistence type="predicted"/>
<name>A0A2M6ZI02_9BACT</name>
<reference evidence="3" key="1">
    <citation type="submission" date="2017-09" db="EMBL/GenBank/DDBJ databases">
        <title>Depth-based differentiation of microbial function through sediment-hosted aquifers and enrichment of novel symbionts in the deep terrestrial subsurface.</title>
        <authorList>
            <person name="Probst A.J."/>
            <person name="Ladd B."/>
            <person name="Jarett J.K."/>
            <person name="Geller-Mcgrath D.E."/>
            <person name="Sieber C.M.K."/>
            <person name="Emerson J.B."/>
            <person name="Anantharaman K."/>
            <person name="Thomas B.C."/>
            <person name="Malmstrom R."/>
            <person name="Stieglmeier M."/>
            <person name="Klingl A."/>
            <person name="Woyke T."/>
            <person name="Ryan C.M."/>
            <person name="Banfield J.F."/>
        </authorList>
    </citation>
    <scope>NUCLEOTIDE SEQUENCE [LARGE SCALE GENOMIC DNA]</scope>
</reference>
<evidence type="ECO:0000259" key="1">
    <source>
        <dbReference type="Pfam" id="PF12728"/>
    </source>
</evidence>
<dbReference type="NCBIfam" id="TIGR01764">
    <property type="entry name" value="excise"/>
    <property type="match status" value="1"/>
</dbReference>
<evidence type="ECO:0000313" key="3">
    <source>
        <dbReference type="Proteomes" id="UP000229227"/>
    </source>
</evidence>
<sequence>MKNDDFLTIKETAEILKCSVRTIERHIKGGDISVVRFGRRVLVPKDFLDGFLNKTDTSRDMAVISVPLDNINELE</sequence>
<accession>A0A2M6ZI02</accession>
<dbReference type="SUPFAM" id="SSF46955">
    <property type="entry name" value="Putative DNA-binding domain"/>
    <property type="match status" value="1"/>
</dbReference>